<evidence type="ECO:0000259" key="1">
    <source>
        <dbReference type="PROSITE" id="PS51746"/>
    </source>
</evidence>
<evidence type="ECO:0000313" key="2">
    <source>
        <dbReference type="EMBL" id="OGG31225.1"/>
    </source>
</evidence>
<name>A0A1F6B2T5_9BACT</name>
<organism evidence="2 3">
    <name type="scientific">Candidatus Gottesmanbacteria bacterium RIFCSPLOWO2_01_FULL_46_9</name>
    <dbReference type="NCBI Taxonomy" id="1798394"/>
    <lineage>
        <taxon>Bacteria</taxon>
        <taxon>Candidatus Gottesmaniibacteriota</taxon>
    </lineage>
</organism>
<dbReference type="AlphaFoldDB" id="A0A1F6B2T5"/>
<proteinExistence type="predicted"/>
<comment type="caution">
    <text evidence="2">The sequence shown here is derived from an EMBL/GenBank/DDBJ whole genome shotgun (WGS) entry which is preliminary data.</text>
</comment>
<dbReference type="EMBL" id="MFJX01000021">
    <property type="protein sequence ID" value="OGG31225.1"/>
    <property type="molecule type" value="Genomic_DNA"/>
</dbReference>
<dbReference type="InterPro" id="IPR036457">
    <property type="entry name" value="PPM-type-like_dom_sf"/>
</dbReference>
<reference evidence="2 3" key="1">
    <citation type="journal article" date="2016" name="Nat. Commun.">
        <title>Thousands of microbial genomes shed light on interconnected biogeochemical processes in an aquifer system.</title>
        <authorList>
            <person name="Anantharaman K."/>
            <person name="Brown C.T."/>
            <person name="Hug L.A."/>
            <person name="Sharon I."/>
            <person name="Castelle C.J."/>
            <person name="Probst A.J."/>
            <person name="Thomas B.C."/>
            <person name="Singh A."/>
            <person name="Wilkins M.J."/>
            <person name="Karaoz U."/>
            <person name="Brodie E.L."/>
            <person name="Williams K.H."/>
            <person name="Hubbard S.S."/>
            <person name="Banfield J.F."/>
        </authorList>
    </citation>
    <scope>NUCLEOTIDE SEQUENCE [LARGE SCALE GENOMIC DNA]</scope>
</reference>
<dbReference type="Gene3D" id="3.60.40.10">
    <property type="entry name" value="PPM-type phosphatase domain"/>
    <property type="match status" value="1"/>
</dbReference>
<dbReference type="SMART" id="SM00331">
    <property type="entry name" value="PP2C_SIG"/>
    <property type="match status" value="1"/>
</dbReference>
<dbReference type="Proteomes" id="UP000176450">
    <property type="component" value="Unassembled WGS sequence"/>
</dbReference>
<evidence type="ECO:0000313" key="3">
    <source>
        <dbReference type="Proteomes" id="UP000176450"/>
    </source>
</evidence>
<gene>
    <name evidence="2" type="ORF">A3A63_00570</name>
</gene>
<dbReference type="PROSITE" id="PS51746">
    <property type="entry name" value="PPM_2"/>
    <property type="match status" value="1"/>
</dbReference>
<dbReference type="InterPro" id="IPR001932">
    <property type="entry name" value="PPM-type_phosphatase-like_dom"/>
</dbReference>
<sequence>MKFPDPLMLSSRAVRDTVIFAGSQLPGTQKLQKDYFINFSDECFVVADGVSDIHGEAAAKLAADTAIWGYKHVRQRPFYWADKRRLLKRIFRSSNLTLWQKRKEQGFENGIATTLSVVIVSINKIWVGSVGNTGVFLYRESLIDELTPSDIDEKGRLTNMLGVKRLGLVPHLAVESFLPGDIVVMATSGVADFVGEDHLRATLETAGDTPESMSNAVINLFRCAEENGSEDNMTVCMIKRIHTEE</sequence>
<dbReference type="SUPFAM" id="SSF81606">
    <property type="entry name" value="PP2C-like"/>
    <property type="match status" value="1"/>
</dbReference>
<accession>A0A1F6B2T5</accession>
<protein>
    <recommendedName>
        <fullName evidence="1">PPM-type phosphatase domain-containing protein</fullName>
    </recommendedName>
</protein>
<feature type="domain" description="PPM-type phosphatase" evidence="1">
    <location>
        <begin position="17"/>
        <end position="240"/>
    </location>
</feature>
<dbReference type="SMART" id="SM00332">
    <property type="entry name" value="PP2Cc"/>
    <property type="match status" value="1"/>
</dbReference>